<dbReference type="AlphaFoldDB" id="S2JEC5"/>
<feature type="region of interest" description="Disordered" evidence="1">
    <location>
        <begin position="1"/>
        <end position="53"/>
    </location>
</feature>
<feature type="region of interest" description="Disordered" evidence="1">
    <location>
        <begin position="445"/>
        <end position="479"/>
    </location>
</feature>
<dbReference type="OrthoDB" id="5348546at2759"/>
<dbReference type="InterPro" id="IPR000253">
    <property type="entry name" value="FHA_dom"/>
</dbReference>
<feature type="compositionally biased region" description="Polar residues" evidence="1">
    <location>
        <begin position="1"/>
        <end position="13"/>
    </location>
</feature>
<dbReference type="InParanoid" id="S2JEC5"/>
<dbReference type="Pfam" id="PF00498">
    <property type="entry name" value="FHA"/>
    <property type="match status" value="1"/>
</dbReference>
<keyword evidence="4" id="KW-1185">Reference proteome</keyword>
<dbReference type="PROSITE" id="PS50006">
    <property type="entry name" value="FHA_DOMAIN"/>
    <property type="match status" value="1"/>
</dbReference>
<dbReference type="InterPro" id="IPR008984">
    <property type="entry name" value="SMAD_FHA_dom_sf"/>
</dbReference>
<gene>
    <name evidence="3" type="ORF">HMPREF1544_06347</name>
</gene>
<evidence type="ECO:0000256" key="1">
    <source>
        <dbReference type="SAM" id="MobiDB-lite"/>
    </source>
</evidence>
<dbReference type="CDD" id="cd22699">
    <property type="entry name" value="FHA_PLM2-like"/>
    <property type="match status" value="1"/>
</dbReference>
<evidence type="ECO:0000313" key="3">
    <source>
        <dbReference type="EMBL" id="EPB86822.1"/>
    </source>
</evidence>
<dbReference type="OMA" id="CTLQDKQ"/>
<protein>
    <recommendedName>
        <fullName evidence="2">FHA domain-containing protein</fullName>
    </recommendedName>
</protein>
<dbReference type="VEuPathDB" id="FungiDB:HMPREF1544_06347"/>
<dbReference type="EMBL" id="KE123980">
    <property type="protein sequence ID" value="EPB86822.1"/>
    <property type="molecule type" value="Genomic_DNA"/>
</dbReference>
<sequence>METNEAVTNSWATMSPKRAPSSQQVLPDSPDYMDRYNTNSDDLRPTSNLNSSTSSTINHLLRQQNLVVVGSHEKPITLGRGGSNTIKIGRRNRQISRVHVSIAFNNDTEQFELTVLGLNGACVDNVSYDQHGVAPLEDNSFIDVVGDQFRFKMPPPPSSVNFAEKLQQQQQEVQQVVIQKNTDILKEMSPEAEEQQEEIVVEAPIEEPASPLPTKQEIMEVAPIDQTATTASEEQKTQEEDAFPSDLLPDEALSPIEKELSPEINVDEEIVEPVKEEIVQSVQETKPAEKKLTKKEIRKALKREDKKKALILQEKKKQHLEEDSNDYAEVIIDALVFSRTSSMPISDICSRILKANPAYAKESREIWIERITSVLKERPFFGEIQRKGKTADGSPTENLYYYNSELDPVEWRRATYTQVGRSARKCTLKDKQYFWKIPPKLGRHRSSYIPPSASDLKRQRVTSDKEQQDENADPKKIRY</sequence>
<reference evidence="4" key="1">
    <citation type="submission" date="2013-05" db="EMBL/GenBank/DDBJ databases">
        <title>The Genome sequence of Mucor circinelloides f. circinelloides 1006PhL.</title>
        <authorList>
            <consortium name="The Broad Institute Genomics Platform"/>
            <person name="Cuomo C."/>
            <person name="Earl A."/>
            <person name="Findley K."/>
            <person name="Lee S.C."/>
            <person name="Walker B."/>
            <person name="Young S."/>
            <person name="Zeng Q."/>
            <person name="Gargeya S."/>
            <person name="Fitzgerald M."/>
            <person name="Haas B."/>
            <person name="Abouelleil A."/>
            <person name="Allen A.W."/>
            <person name="Alvarado L."/>
            <person name="Arachchi H.M."/>
            <person name="Berlin A.M."/>
            <person name="Chapman S.B."/>
            <person name="Gainer-Dewar J."/>
            <person name="Goldberg J."/>
            <person name="Griggs A."/>
            <person name="Gujja S."/>
            <person name="Hansen M."/>
            <person name="Howarth C."/>
            <person name="Imamovic A."/>
            <person name="Ireland A."/>
            <person name="Larimer J."/>
            <person name="McCowan C."/>
            <person name="Murphy C."/>
            <person name="Pearson M."/>
            <person name="Poon T.W."/>
            <person name="Priest M."/>
            <person name="Roberts A."/>
            <person name="Saif S."/>
            <person name="Shea T."/>
            <person name="Sisk P."/>
            <person name="Sykes S."/>
            <person name="Wortman J."/>
            <person name="Nusbaum C."/>
            <person name="Birren B."/>
        </authorList>
    </citation>
    <scope>NUCLEOTIDE SEQUENCE [LARGE SCALE GENOMIC DNA]</scope>
    <source>
        <strain evidence="4">1006PhL</strain>
    </source>
</reference>
<organism evidence="3 4">
    <name type="scientific">Mucor circinelloides f. circinelloides (strain 1006PhL)</name>
    <name type="common">Mucormycosis agent</name>
    <name type="synonym">Calyptromyces circinelloides</name>
    <dbReference type="NCBI Taxonomy" id="1220926"/>
    <lineage>
        <taxon>Eukaryota</taxon>
        <taxon>Fungi</taxon>
        <taxon>Fungi incertae sedis</taxon>
        <taxon>Mucoromycota</taxon>
        <taxon>Mucoromycotina</taxon>
        <taxon>Mucoromycetes</taxon>
        <taxon>Mucorales</taxon>
        <taxon>Mucorineae</taxon>
        <taxon>Mucoraceae</taxon>
        <taxon>Mucor</taxon>
    </lineage>
</organism>
<evidence type="ECO:0000313" key="4">
    <source>
        <dbReference type="Proteomes" id="UP000014254"/>
    </source>
</evidence>
<feature type="domain" description="FHA" evidence="2">
    <location>
        <begin position="76"/>
        <end position="128"/>
    </location>
</feature>
<accession>S2JEC5</accession>
<feature type="region of interest" description="Disordered" evidence="1">
    <location>
        <begin position="228"/>
        <end position="249"/>
    </location>
</feature>
<name>S2JEC5_MUCC1</name>
<feature type="compositionally biased region" description="Basic and acidic residues" evidence="1">
    <location>
        <begin position="455"/>
        <end position="479"/>
    </location>
</feature>
<dbReference type="Proteomes" id="UP000014254">
    <property type="component" value="Unassembled WGS sequence"/>
</dbReference>
<dbReference type="STRING" id="1220926.S2JEC5"/>
<dbReference type="SUPFAM" id="SSF49879">
    <property type="entry name" value="SMAD/FHA domain"/>
    <property type="match status" value="1"/>
</dbReference>
<evidence type="ECO:0000259" key="2">
    <source>
        <dbReference type="PROSITE" id="PS50006"/>
    </source>
</evidence>
<proteinExistence type="predicted"/>
<dbReference type="eggNOG" id="ENOG502SC1Z">
    <property type="taxonomic scope" value="Eukaryota"/>
</dbReference>
<dbReference type="Gene3D" id="2.60.200.20">
    <property type="match status" value="1"/>
</dbReference>